<dbReference type="Gene3D" id="1.25.40.10">
    <property type="entry name" value="Tetratricopeptide repeat domain"/>
    <property type="match status" value="2"/>
</dbReference>
<name>A0AA88H3E3_NAELO</name>
<sequence>MKRVLALENAQPIALLSSMLGTATKSSSLRRGVLTSAFQTHQFHTQSILGGTNAKTRVTPTSITTVTYEKPEEKRVKIEKKYLRKAQSAVDKRNPESVEQAIENIFEDLKIHGISRPNIETYTNSINALVKGEKPEKAHKYYDKMLEQYSLKEIPFSLLLFMIDSCKHKREEVRAADYFAQFKEKLKIHDDAGDSIPKREAIILKAYTNLLNNMSNVLDKEKCDLYFEEFKSTYGEDKADYTMYACMMKVNSFLQNYDECARILDTVKERVYTIIPSGSDISQSNPSQVLTLFYTMMITACSSVEQVEIVRKQMEDEQISYNDRTYVNILKKYLQFDEYKKMYDLYENHLKPNTSIRAKEPVFFLLLEACYREGFKRGEESRLATGNEIYRQAIFDMQQIRRYWSEMRNRYGHKRQSETIIEALRKIVATNKQVKKEYSDQLKSLFKQQKQTKLEHLKKLHSASEKKH</sequence>
<dbReference type="AlphaFoldDB" id="A0AA88H3E3"/>
<dbReference type="GeneID" id="68104982"/>
<keyword evidence="1" id="KW-0677">Repeat</keyword>
<organism evidence="2 3">
    <name type="scientific">Naegleria lovaniensis</name>
    <name type="common">Amoeba</name>
    <dbReference type="NCBI Taxonomy" id="51637"/>
    <lineage>
        <taxon>Eukaryota</taxon>
        <taxon>Discoba</taxon>
        <taxon>Heterolobosea</taxon>
        <taxon>Tetramitia</taxon>
        <taxon>Eutetramitia</taxon>
        <taxon>Vahlkampfiidae</taxon>
        <taxon>Naegleria</taxon>
    </lineage>
</organism>
<dbReference type="Proteomes" id="UP000816034">
    <property type="component" value="Unassembled WGS sequence"/>
</dbReference>
<accession>A0AA88H3E3</accession>
<dbReference type="GO" id="GO:0031930">
    <property type="term" value="P:mitochondria-nucleus signaling pathway"/>
    <property type="evidence" value="ECO:0007669"/>
    <property type="project" value="TreeGrafter"/>
</dbReference>
<dbReference type="PANTHER" id="PTHR47936">
    <property type="entry name" value="PPR_LONG DOMAIN-CONTAINING PROTEIN"/>
    <property type="match status" value="1"/>
</dbReference>
<dbReference type="EMBL" id="PYSW02000005">
    <property type="protein sequence ID" value="KAG2392276.1"/>
    <property type="molecule type" value="Genomic_DNA"/>
</dbReference>
<evidence type="ECO:0000256" key="1">
    <source>
        <dbReference type="ARBA" id="ARBA00022737"/>
    </source>
</evidence>
<evidence type="ECO:0000313" key="2">
    <source>
        <dbReference type="EMBL" id="KAG2392276.1"/>
    </source>
</evidence>
<proteinExistence type="predicted"/>
<evidence type="ECO:0000313" key="3">
    <source>
        <dbReference type="Proteomes" id="UP000816034"/>
    </source>
</evidence>
<comment type="caution">
    <text evidence="2">The sequence shown here is derived from an EMBL/GenBank/DDBJ whole genome shotgun (WGS) entry which is preliminary data.</text>
</comment>
<dbReference type="PANTHER" id="PTHR47936:SF1">
    <property type="entry name" value="PENTATRICOPEPTIDE REPEAT-CONTAINING PROTEIN GUN1, CHLOROPLASTIC"/>
    <property type="match status" value="1"/>
</dbReference>
<gene>
    <name evidence="2" type="ORF">C9374_012528</name>
</gene>
<dbReference type="InterPro" id="IPR011990">
    <property type="entry name" value="TPR-like_helical_dom_sf"/>
</dbReference>
<dbReference type="RefSeq" id="XP_044554170.1">
    <property type="nucleotide sequence ID" value="XM_044688305.1"/>
</dbReference>
<keyword evidence="3" id="KW-1185">Reference proteome</keyword>
<reference evidence="2 3" key="1">
    <citation type="journal article" date="2018" name="BMC Genomics">
        <title>The genome of Naegleria lovaniensis, the basis for a comparative approach to unravel pathogenicity factors of the human pathogenic amoeba N. fowleri.</title>
        <authorList>
            <person name="Liechti N."/>
            <person name="Schurch N."/>
            <person name="Bruggmann R."/>
            <person name="Wittwer M."/>
        </authorList>
    </citation>
    <scope>NUCLEOTIDE SEQUENCE [LARGE SCALE GENOMIC DNA]</scope>
    <source>
        <strain evidence="2 3">ATCC 30569</strain>
    </source>
</reference>
<protein>
    <submittedName>
        <fullName evidence="2">Uncharacterized protein</fullName>
    </submittedName>
</protein>
<dbReference type="GO" id="GO:0009507">
    <property type="term" value="C:chloroplast"/>
    <property type="evidence" value="ECO:0007669"/>
    <property type="project" value="TreeGrafter"/>
</dbReference>